<dbReference type="InterPro" id="IPR000160">
    <property type="entry name" value="GGDEF_dom"/>
</dbReference>
<dbReference type="PROSITE" id="PS50305">
    <property type="entry name" value="SIRTUIN"/>
    <property type="match status" value="1"/>
</dbReference>
<dbReference type="PANTHER" id="PTHR45138:SF24">
    <property type="entry name" value="DIGUANYLATE CYCLASE DGCC-RELATED"/>
    <property type="match status" value="1"/>
</dbReference>
<feature type="binding site" evidence="3">
    <location>
        <position position="637"/>
    </location>
    <ligand>
        <name>Zn(2+)</name>
        <dbReference type="ChEBI" id="CHEBI:29105"/>
    </ligand>
</feature>
<feature type="binding site" evidence="3">
    <location>
        <position position="640"/>
    </location>
    <ligand>
        <name>Zn(2+)</name>
        <dbReference type="ChEBI" id="CHEBI:29105"/>
    </ligand>
</feature>
<feature type="binding site" evidence="3">
    <location>
        <position position="652"/>
    </location>
    <ligand>
        <name>Zn(2+)</name>
        <dbReference type="ChEBI" id="CHEBI:29105"/>
    </ligand>
</feature>
<dbReference type="Pfam" id="PF00990">
    <property type="entry name" value="GGDEF"/>
    <property type="match status" value="1"/>
</dbReference>
<dbReference type="PANTHER" id="PTHR45138">
    <property type="entry name" value="REGULATORY COMPONENTS OF SENSORY TRANSDUCTION SYSTEM"/>
    <property type="match status" value="1"/>
</dbReference>
<keyword evidence="3" id="KW-0479">Metal-binding</keyword>
<dbReference type="Gene3D" id="3.40.50.1220">
    <property type="entry name" value="TPP-binding domain"/>
    <property type="match status" value="1"/>
</dbReference>
<dbReference type="RefSeq" id="WP_250199728.1">
    <property type="nucleotide sequence ID" value="NZ_CP097636.1"/>
</dbReference>
<reference evidence="6" key="1">
    <citation type="submission" date="2022-05" db="EMBL/GenBank/DDBJ databases">
        <title>An RpoN-dependent PEP-CTERM gene is involved in floc formation of an Aquincola tertiaricarbonis strain.</title>
        <authorList>
            <person name="Qiu D."/>
            <person name="Xia M."/>
        </authorList>
    </citation>
    <scope>NUCLEOTIDE SEQUENCE</scope>
    <source>
        <strain evidence="6">RN12</strain>
    </source>
</reference>
<dbReference type="InterPro" id="IPR026591">
    <property type="entry name" value="Sirtuin_cat_small_dom_sf"/>
</dbReference>
<dbReference type="InterPro" id="IPR006757">
    <property type="entry name" value="OGF_rcpt"/>
</dbReference>
<dbReference type="InterPro" id="IPR029035">
    <property type="entry name" value="DHS-like_NAD/FAD-binding_dom"/>
</dbReference>
<keyword evidence="2" id="KW-0520">NAD</keyword>
<evidence type="ECO:0000259" key="5">
    <source>
        <dbReference type="PROSITE" id="PS50887"/>
    </source>
</evidence>
<dbReference type="Pfam" id="PF02146">
    <property type="entry name" value="SIR2"/>
    <property type="match status" value="1"/>
</dbReference>
<dbReference type="InterPro" id="IPR011990">
    <property type="entry name" value="TPR-like_helical_dom_sf"/>
</dbReference>
<dbReference type="InterPro" id="IPR026590">
    <property type="entry name" value="Ssirtuin_cat_dom"/>
</dbReference>
<evidence type="ECO:0000256" key="3">
    <source>
        <dbReference type="PROSITE-ProRule" id="PRU00236"/>
    </source>
</evidence>
<dbReference type="SUPFAM" id="SSF52467">
    <property type="entry name" value="DHS-like NAD/FAD-binding domain"/>
    <property type="match status" value="1"/>
</dbReference>
<dbReference type="EMBL" id="CP097636">
    <property type="protein sequence ID" value="URI11534.1"/>
    <property type="molecule type" value="Genomic_DNA"/>
</dbReference>
<dbReference type="Gene3D" id="3.30.70.270">
    <property type="match status" value="1"/>
</dbReference>
<dbReference type="SMART" id="SM00267">
    <property type="entry name" value="GGDEF"/>
    <property type="match status" value="1"/>
</dbReference>
<evidence type="ECO:0000256" key="1">
    <source>
        <dbReference type="ARBA" id="ARBA00022679"/>
    </source>
</evidence>
<dbReference type="Gene3D" id="1.25.40.10">
    <property type="entry name" value="Tetratricopeptide repeat domain"/>
    <property type="match status" value="1"/>
</dbReference>
<proteinExistence type="predicted"/>
<feature type="domain" description="GGDEF" evidence="5">
    <location>
        <begin position="396"/>
        <end position="527"/>
    </location>
</feature>
<dbReference type="Pfam" id="PF04664">
    <property type="entry name" value="OGFr_N"/>
    <property type="match status" value="1"/>
</dbReference>
<sequence length="939" mass="101654">MDDVLKQCDDALARGRIDDARPLAEQLLRQPEHGELTPDAAPVLLRLAYCDVAQSRHQQAHARAAQVVRAAGRGGLPALEVEGLSLLTRMASVLGRTVESVESGLLATRLADGLATGAWTVQAYTALGFALGCARAYGDAEQAFHSAARLAEQQLAATAQLEVCVARSWIQAMRCFDEGRPAELSQVSAPLDTLAAQPRALQDPLTPGAAATLRPSGLVVRGLLQVWSGRVDEARALLVQGSALAPVSLGWMQAAYSWLAAEVALADQSLEVAAMHAARMAALSAEVGYLPLQCMGHELAATIYQRQGDLALAVAERERQLRCERRVRAHNLQGRAEVADLRLQARQGDERIKLLADQSMKFERWAHEDALTGIANLRRFNQCLAEWSQAGEDAGSPLCVALIDVDNFRDINNGFSYEVGNQALRGIAEEMSAHVRATDLAARWGGDEFAILFRDTDVETARQIALRLQDAVARHDWEAVAAGLRVGISVGVTEARVGDTKASLVARSEELMFTQKQARKRAEAEKAVAPLVLHTVTDWLRQARRVVLLAGQGSGPHADFGDLALLQSDPQAFRRRWTDWRQQMRGRKPSAAQVALVELAHALPQVMLVSERVDGLLTMAGAENEVALYGNAFRRRCNGCGKTNPSADVERCTTCGRPADDVRPDIVLPGEPVDSALHGAAALAMKRADVILVLDSDGALRSTRSMVDSATARGAKVVVLGQERHAWGAMADVTITAQPEVVLAVLLQHLQASPTTAPQADTPSIASLSKDGFAVLCFLTGQRGDSTGATLEQALQWKDWELANHLRTVPWMFPLTTPSSLDPAAPVPTRHDGAVLGAQAPVREGMLAALALMLRFYGFEWRDGEVKPTEDWRTGFATWAPTPTHHDLLISRMLGGLRLLGLRAEARQVLKAFETAALHYRGHDAHAPLRHWRLAVFGA</sequence>
<evidence type="ECO:0000313" key="6">
    <source>
        <dbReference type="EMBL" id="URI11534.1"/>
    </source>
</evidence>
<dbReference type="EC" id="2.7.7.65" evidence="6"/>
<organism evidence="6 7">
    <name type="scientific">Aquincola tertiaricarbonis</name>
    <dbReference type="NCBI Taxonomy" id="391953"/>
    <lineage>
        <taxon>Bacteria</taxon>
        <taxon>Pseudomonadati</taxon>
        <taxon>Pseudomonadota</taxon>
        <taxon>Betaproteobacteria</taxon>
        <taxon>Burkholderiales</taxon>
        <taxon>Sphaerotilaceae</taxon>
        <taxon>Aquincola</taxon>
    </lineage>
</organism>
<dbReference type="Proteomes" id="UP001056201">
    <property type="component" value="Chromosome 2"/>
</dbReference>
<keyword evidence="3" id="KW-0862">Zinc</keyword>
<name>A0ABY4SK47_AQUTE</name>
<dbReference type="GO" id="GO:0052621">
    <property type="term" value="F:diguanylate cyclase activity"/>
    <property type="evidence" value="ECO:0007669"/>
    <property type="project" value="UniProtKB-EC"/>
</dbReference>
<dbReference type="InterPro" id="IPR003000">
    <property type="entry name" value="Sirtuin"/>
</dbReference>
<dbReference type="PROSITE" id="PS50887">
    <property type="entry name" value="GGDEF"/>
    <property type="match status" value="1"/>
</dbReference>
<evidence type="ECO:0000256" key="2">
    <source>
        <dbReference type="ARBA" id="ARBA00023027"/>
    </source>
</evidence>
<evidence type="ECO:0000259" key="4">
    <source>
        <dbReference type="PROSITE" id="PS50305"/>
    </source>
</evidence>
<keyword evidence="1 6" id="KW-0808">Transferase</keyword>
<dbReference type="Gene3D" id="3.30.1600.10">
    <property type="entry name" value="SIR2/SIRT2 'Small Domain"/>
    <property type="match status" value="1"/>
</dbReference>
<dbReference type="InterPro" id="IPR029787">
    <property type="entry name" value="Nucleotide_cyclase"/>
</dbReference>
<accession>A0ABY4SK47</accession>
<dbReference type="NCBIfam" id="TIGR00254">
    <property type="entry name" value="GGDEF"/>
    <property type="match status" value="1"/>
</dbReference>
<dbReference type="CDD" id="cd01949">
    <property type="entry name" value="GGDEF"/>
    <property type="match status" value="1"/>
</dbReference>
<dbReference type="InterPro" id="IPR050469">
    <property type="entry name" value="Diguanylate_Cyclase"/>
</dbReference>
<keyword evidence="6" id="KW-0548">Nucleotidyltransferase</keyword>
<dbReference type="SUPFAM" id="SSF48452">
    <property type="entry name" value="TPR-like"/>
    <property type="match status" value="1"/>
</dbReference>
<feature type="binding site" evidence="3">
    <location>
        <position position="655"/>
    </location>
    <ligand>
        <name>Zn(2+)</name>
        <dbReference type="ChEBI" id="CHEBI:29105"/>
    </ligand>
</feature>
<gene>
    <name evidence="6" type="ORF">MW290_21585</name>
</gene>
<dbReference type="SUPFAM" id="SSF55073">
    <property type="entry name" value="Nucleotide cyclase"/>
    <property type="match status" value="1"/>
</dbReference>
<evidence type="ECO:0000313" key="7">
    <source>
        <dbReference type="Proteomes" id="UP001056201"/>
    </source>
</evidence>
<dbReference type="InterPro" id="IPR043128">
    <property type="entry name" value="Rev_trsase/Diguanyl_cyclase"/>
</dbReference>
<feature type="domain" description="Deacetylase sirtuin-type" evidence="4">
    <location>
        <begin position="521"/>
        <end position="753"/>
    </location>
</feature>
<comment type="caution">
    <text evidence="3">Lacks conserved residue(s) required for the propagation of feature annotation.</text>
</comment>
<keyword evidence="7" id="KW-1185">Reference proteome</keyword>
<protein>
    <submittedName>
        <fullName evidence="6">Diguanylate cyclase</fullName>
        <ecNumber evidence="6">2.7.7.65</ecNumber>
    </submittedName>
</protein>